<reference evidence="6" key="1">
    <citation type="submission" date="2024-06" db="EMBL/GenBank/DDBJ databases">
        <authorList>
            <person name="Ryan C."/>
        </authorList>
    </citation>
    <scope>NUCLEOTIDE SEQUENCE [LARGE SCALE GENOMIC DNA]</scope>
</reference>
<dbReference type="Pfam" id="PF00651">
    <property type="entry name" value="BTB"/>
    <property type="match status" value="1"/>
</dbReference>
<comment type="similarity">
    <text evidence="2">Belongs to the Tdpoz family.</text>
</comment>
<dbReference type="Pfam" id="PF24570">
    <property type="entry name" value="BACK_BPM_SPOP"/>
    <property type="match status" value="1"/>
</dbReference>
<evidence type="ECO:0000313" key="5">
    <source>
        <dbReference type="EMBL" id="CAL4991272.1"/>
    </source>
</evidence>
<dbReference type="InterPro" id="IPR002083">
    <property type="entry name" value="MATH/TRAF_dom"/>
</dbReference>
<dbReference type="Proteomes" id="UP001497457">
    <property type="component" value="Chromosome 24b"/>
</dbReference>
<dbReference type="InterPro" id="IPR056423">
    <property type="entry name" value="BACK_BPM_SPOP"/>
</dbReference>
<accession>A0ABC9B089</accession>
<dbReference type="SUPFAM" id="SSF49599">
    <property type="entry name" value="TRAF domain-like"/>
    <property type="match status" value="1"/>
</dbReference>
<dbReference type="EMBL" id="OZ075134">
    <property type="protein sequence ID" value="CAL4991272.1"/>
    <property type="molecule type" value="Genomic_DNA"/>
</dbReference>
<gene>
    <name evidence="5" type="ORF">URODEC1_LOCUS60589</name>
</gene>
<name>A0ABC9B089_9POAL</name>
<dbReference type="CDD" id="cd00121">
    <property type="entry name" value="MATH"/>
    <property type="match status" value="1"/>
</dbReference>
<reference evidence="5 6" key="2">
    <citation type="submission" date="2024-10" db="EMBL/GenBank/DDBJ databases">
        <authorList>
            <person name="Ryan C."/>
        </authorList>
    </citation>
    <scope>NUCLEOTIDE SEQUENCE [LARGE SCALE GENOMIC DNA]</scope>
</reference>
<feature type="domain" description="MATH" evidence="4">
    <location>
        <begin position="30"/>
        <end position="158"/>
    </location>
</feature>
<feature type="domain" description="BTB" evidence="3">
    <location>
        <begin position="197"/>
        <end position="264"/>
    </location>
</feature>
<evidence type="ECO:0000259" key="4">
    <source>
        <dbReference type="PROSITE" id="PS50144"/>
    </source>
</evidence>
<evidence type="ECO:0000259" key="3">
    <source>
        <dbReference type="PROSITE" id="PS50097"/>
    </source>
</evidence>
<dbReference type="PANTHER" id="PTHR26379">
    <property type="entry name" value="BTB/POZ AND MATH DOMAIN-CONTAINING PROTEIN 1"/>
    <property type="match status" value="1"/>
</dbReference>
<dbReference type="Gene3D" id="3.30.710.10">
    <property type="entry name" value="Potassium Channel Kv1.1, Chain A"/>
    <property type="match status" value="1"/>
</dbReference>
<organism evidence="5 6">
    <name type="scientific">Urochloa decumbens</name>
    <dbReference type="NCBI Taxonomy" id="240449"/>
    <lineage>
        <taxon>Eukaryota</taxon>
        <taxon>Viridiplantae</taxon>
        <taxon>Streptophyta</taxon>
        <taxon>Embryophyta</taxon>
        <taxon>Tracheophyta</taxon>
        <taxon>Spermatophyta</taxon>
        <taxon>Magnoliopsida</taxon>
        <taxon>Liliopsida</taxon>
        <taxon>Poales</taxon>
        <taxon>Poaceae</taxon>
        <taxon>PACMAD clade</taxon>
        <taxon>Panicoideae</taxon>
        <taxon>Panicodae</taxon>
        <taxon>Paniceae</taxon>
        <taxon>Melinidinae</taxon>
        <taxon>Urochloa</taxon>
    </lineage>
</organism>
<dbReference type="Gene3D" id="1.25.40.420">
    <property type="match status" value="1"/>
</dbReference>
<dbReference type="InterPro" id="IPR011333">
    <property type="entry name" value="SKP1/BTB/POZ_sf"/>
</dbReference>
<dbReference type="InterPro" id="IPR045005">
    <property type="entry name" value="BPM1-6"/>
</dbReference>
<dbReference type="InterPro" id="IPR008974">
    <property type="entry name" value="TRAF-like"/>
</dbReference>
<dbReference type="AlphaFoldDB" id="A0ABC9B089"/>
<dbReference type="PANTHER" id="PTHR26379:SF477">
    <property type="entry name" value="OS08G0129000 PROTEIN"/>
    <property type="match status" value="1"/>
</dbReference>
<protein>
    <submittedName>
        <fullName evidence="5">Uncharacterized protein</fullName>
    </submittedName>
</protein>
<dbReference type="Pfam" id="PF22486">
    <property type="entry name" value="MATH_2"/>
    <property type="match status" value="1"/>
</dbReference>
<keyword evidence="6" id="KW-1185">Reference proteome</keyword>
<dbReference type="PROSITE" id="PS50144">
    <property type="entry name" value="MATH"/>
    <property type="match status" value="1"/>
</dbReference>
<dbReference type="PROSITE" id="PS50097">
    <property type="entry name" value="BTB"/>
    <property type="match status" value="1"/>
</dbReference>
<dbReference type="Gene3D" id="2.60.210.10">
    <property type="entry name" value="Apoptosis, Tumor Necrosis Factor Receptor Associated Protein 2, Chain A"/>
    <property type="match status" value="1"/>
</dbReference>
<dbReference type="SUPFAM" id="SSF54695">
    <property type="entry name" value="POZ domain"/>
    <property type="match status" value="1"/>
</dbReference>
<evidence type="ECO:0000256" key="1">
    <source>
        <dbReference type="ARBA" id="ARBA00004906"/>
    </source>
</evidence>
<proteinExistence type="inferred from homology"/>
<dbReference type="SMART" id="SM00225">
    <property type="entry name" value="BTB"/>
    <property type="match status" value="1"/>
</dbReference>
<comment type="pathway">
    <text evidence="1">Protein modification; protein ubiquitination.</text>
</comment>
<evidence type="ECO:0000256" key="2">
    <source>
        <dbReference type="ARBA" id="ARBA00010846"/>
    </source>
</evidence>
<dbReference type="InterPro" id="IPR000210">
    <property type="entry name" value="BTB/POZ_dom"/>
</dbReference>
<evidence type="ECO:0000313" key="6">
    <source>
        <dbReference type="Proteomes" id="UP001497457"/>
    </source>
</evidence>
<sequence length="363" mass="40729">MASSSVGTGRDGDSTAATTTTTIFRPEIVTGSHILDIQGYSKTKGLIGVGNHVCSCAFAVGGHSWCIWYFPDGMNESSEDCISVRLRLVDPGDDSEVMAEYTFSLLDQDSEPWHSSKSSMVRFFDSEWMWGFDCFIEREGLESSPHFQGDRLRIRCDITMVANKIIAETTTKPLLVVPPSDLHQHLGDLLRNAKVRGDVKFKVGGKKFRAHRNILAVRSSVFMAELYGKMKEKKAARIRIKDMEPTVFEAFLHFIYNDSLPEDDKGDSRMAMAQHLLVVADRYNMERLKLICQVILQDYIDTDNAATMMVLAEQHGCHGLKQACLRFIASPCNMKVIMATEGFEYLTRSFPSLLKELADNIAV</sequence>